<proteinExistence type="predicted"/>
<accession>A0A4Q1D5P4</accession>
<keyword evidence="2" id="KW-1185">Reference proteome</keyword>
<evidence type="ECO:0000313" key="2">
    <source>
        <dbReference type="Proteomes" id="UP000290545"/>
    </source>
</evidence>
<protein>
    <recommendedName>
        <fullName evidence="3">DNA-binding protein</fullName>
    </recommendedName>
</protein>
<gene>
    <name evidence="1" type="ORF">ESB13_12525</name>
</gene>
<comment type="caution">
    <text evidence="1">The sequence shown here is derived from an EMBL/GenBank/DDBJ whole genome shotgun (WGS) entry which is preliminary data.</text>
</comment>
<dbReference type="RefSeq" id="WP_129003772.1">
    <property type="nucleotide sequence ID" value="NZ_SDHZ01000002.1"/>
</dbReference>
<evidence type="ECO:0000313" key="1">
    <source>
        <dbReference type="EMBL" id="RXK82947.1"/>
    </source>
</evidence>
<evidence type="ECO:0008006" key="3">
    <source>
        <dbReference type="Google" id="ProtNLM"/>
    </source>
</evidence>
<name>A0A4Q1D5P4_9BACT</name>
<dbReference type="OrthoDB" id="1524522at2"/>
<dbReference type="EMBL" id="SDHZ01000002">
    <property type="protein sequence ID" value="RXK82947.1"/>
    <property type="molecule type" value="Genomic_DNA"/>
</dbReference>
<dbReference type="Proteomes" id="UP000290545">
    <property type="component" value="Unassembled WGS sequence"/>
</dbReference>
<organism evidence="1 2">
    <name type="scientific">Filimonas effusa</name>
    <dbReference type="NCBI Taxonomy" id="2508721"/>
    <lineage>
        <taxon>Bacteria</taxon>
        <taxon>Pseudomonadati</taxon>
        <taxon>Bacteroidota</taxon>
        <taxon>Chitinophagia</taxon>
        <taxon>Chitinophagales</taxon>
        <taxon>Chitinophagaceae</taxon>
        <taxon>Filimonas</taxon>
    </lineage>
</organism>
<reference evidence="1 2" key="1">
    <citation type="submission" date="2019-01" db="EMBL/GenBank/DDBJ databases">
        <title>Filimonas sp. strain TTM-71.</title>
        <authorList>
            <person name="Chen W.-M."/>
        </authorList>
    </citation>
    <scope>NUCLEOTIDE SEQUENCE [LARGE SCALE GENOMIC DNA]</scope>
    <source>
        <strain evidence="1 2">TTM-71</strain>
    </source>
</reference>
<sequence length="122" mass="13588">MLKTAISILCLTLGTGYSYGQDTIPPADASRYLGREVVVKGRIYGGKFLDKAQNSPTFLNMGAAYPLQPLTLVIWGNVRKSFSFQPEVYFQNKMVYVTGTVDTYKEKPQIVITAVSQIKEIK</sequence>
<dbReference type="AlphaFoldDB" id="A0A4Q1D5P4"/>